<name>A0A5C6E2M6_9BACT</name>
<sequence length="99" mass="11140">MAKNTFDRSHLHKSRYRRFRIGESPTPSALLDIHEPQNQRGPRTITLEDQTQLGLRSAKQRLDHGAVTDQRDRAAGAGFVLHRWVDPEIMVKAGGNVVG</sequence>
<comment type="caution">
    <text evidence="1">The sequence shown here is derived from an EMBL/GenBank/DDBJ whole genome shotgun (WGS) entry which is preliminary data.</text>
</comment>
<evidence type="ECO:0000313" key="1">
    <source>
        <dbReference type="EMBL" id="TWU42754.1"/>
    </source>
</evidence>
<organism evidence="1 2">
    <name type="scientific">Novipirellula artificiosorum</name>
    <dbReference type="NCBI Taxonomy" id="2528016"/>
    <lineage>
        <taxon>Bacteria</taxon>
        <taxon>Pseudomonadati</taxon>
        <taxon>Planctomycetota</taxon>
        <taxon>Planctomycetia</taxon>
        <taxon>Pirellulales</taxon>
        <taxon>Pirellulaceae</taxon>
        <taxon>Novipirellula</taxon>
    </lineage>
</organism>
<accession>A0A5C6E2M6</accession>
<proteinExistence type="predicted"/>
<dbReference type="EMBL" id="SJPV01000001">
    <property type="protein sequence ID" value="TWU42754.1"/>
    <property type="molecule type" value="Genomic_DNA"/>
</dbReference>
<reference evidence="1 2" key="1">
    <citation type="submission" date="2019-02" db="EMBL/GenBank/DDBJ databases">
        <title>Deep-cultivation of Planctomycetes and their phenomic and genomic characterization uncovers novel biology.</title>
        <authorList>
            <person name="Wiegand S."/>
            <person name="Jogler M."/>
            <person name="Boedeker C."/>
            <person name="Pinto D."/>
            <person name="Vollmers J."/>
            <person name="Rivas-Marin E."/>
            <person name="Kohn T."/>
            <person name="Peeters S.H."/>
            <person name="Heuer A."/>
            <person name="Rast P."/>
            <person name="Oberbeckmann S."/>
            <person name="Bunk B."/>
            <person name="Jeske O."/>
            <person name="Meyerdierks A."/>
            <person name="Storesund J.E."/>
            <person name="Kallscheuer N."/>
            <person name="Luecker S."/>
            <person name="Lage O.M."/>
            <person name="Pohl T."/>
            <person name="Merkel B.J."/>
            <person name="Hornburger P."/>
            <person name="Mueller R.-W."/>
            <person name="Bruemmer F."/>
            <person name="Labrenz M."/>
            <person name="Spormann A.M."/>
            <person name="Op Den Camp H."/>
            <person name="Overmann J."/>
            <person name="Amann R."/>
            <person name="Jetten M.S.M."/>
            <person name="Mascher T."/>
            <person name="Medema M.H."/>
            <person name="Devos D.P."/>
            <person name="Kaster A.-K."/>
            <person name="Ovreas L."/>
            <person name="Rohde M."/>
            <person name="Galperin M.Y."/>
            <person name="Jogler C."/>
        </authorList>
    </citation>
    <scope>NUCLEOTIDE SEQUENCE [LARGE SCALE GENOMIC DNA]</scope>
    <source>
        <strain evidence="1 2">Poly41</strain>
    </source>
</reference>
<keyword evidence="2" id="KW-1185">Reference proteome</keyword>
<gene>
    <name evidence="1" type="ORF">Poly41_10540</name>
</gene>
<evidence type="ECO:0000313" key="2">
    <source>
        <dbReference type="Proteomes" id="UP000319143"/>
    </source>
</evidence>
<dbReference type="Proteomes" id="UP000319143">
    <property type="component" value="Unassembled WGS sequence"/>
</dbReference>
<dbReference type="AlphaFoldDB" id="A0A5C6E2M6"/>
<protein>
    <submittedName>
        <fullName evidence="1">Uncharacterized protein</fullName>
    </submittedName>
</protein>